<evidence type="ECO:0000313" key="1">
    <source>
        <dbReference type="EMBL" id="CEK10304.1"/>
    </source>
</evidence>
<dbReference type="EMBL" id="LN681225">
    <property type="protein sequence ID" value="CEK10304.1"/>
    <property type="molecule type" value="Genomic_DNA"/>
</dbReference>
<evidence type="ECO:0000313" key="2">
    <source>
        <dbReference type="Proteomes" id="UP000032803"/>
    </source>
</evidence>
<proteinExistence type="predicted"/>
<dbReference type="AlphaFoldDB" id="A0A0A8UU54"/>
<sequence>MQSIKLLGNSKRIIKECKETLILVLINFLLRWVLKILKLEQVRVNFVGSIDPT</sequence>
<dbReference type="HOGENOM" id="CLU_3062967_0_0_6"/>
<accession>A0A0A8UU54</accession>
<organism evidence="1 2">
    <name type="scientific">Legionella hackeliae</name>
    <dbReference type="NCBI Taxonomy" id="449"/>
    <lineage>
        <taxon>Bacteria</taxon>
        <taxon>Pseudomonadati</taxon>
        <taxon>Pseudomonadota</taxon>
        <taxon>Gammaproteobacteria</taxon>
        <taxon>Legionellales</taxon>
        <taxon>Legionellaceae</taxon>
        <taxon>Legionella</taxon>
    </lineage>
</organism>
<gene>
    <name evidence="1" type="ORF">LHA_1250</name>
</gene>
<dbReference type="KEGG" id="lha:LHA_1250"/>
<dbReference type="Proteomes" id="UP000032803">
    <property type="component" value="Chromosome I"/>
</dbReference>
<protein>
    <submittedName>
        <fullName evidence="1">Uncharacterized protein</fullName>
    </submittedName>
</protein>
<keyword evidence="2" id="KW-1185">Reference proteome</keyword>
<name>A0A0A8UU54_LEGHA</name>
<reference evidence="2" key="1">
    <citation type="submission" date="2014-09" db="EMBL/GenBank/DDBJ databases">
        <authorList>
            <person name="Gomez-Valero L."/>
        </authorList>
    </citation>
    <scope>NUCLEOTIDE SEQUENCE [LARGE SCALE GENOMIC DNA]</scope>
    <source>
        <strain evidence="2">ATCC35250</strain>
    </source>
</reference>